<proteinExistence type="predicted"/>
<evidence type="ECO:0000256" key="1">
    <source>
        <dbReference type="ARBA" id="ARBA00022603"/>
    </source>
</evidence>
<dbReference type="Proteomes" id="UP000503540">
    <property type="component" value="Chromosome"/>
</dbReference>
<evidence type="ECO:0000313" key="6">
    <source>
        <dbReference type="Proteomes" id="UP000503540"/>
    </source>
</evidence>
<dbReference type="GO" id="GO:0008168">
    <property type="term" value="F:methyltransferase activity"/>
    <property type="evidence" value="ECO:0007669"/>
    <property type="project" value="UniProtKB-KW"/>
</dbReference>
<organism evidence="5 6">
    <name type="scientific">Nocardia arthritidis</name>
    <dbReference type="NCBI Taxonomy" id="228602"/>
    <lineage>
        <taxon>Bacteria</taxon>
        <taxon>Bacillati</taxon>
        <taxon>Actinomycetota</taxon>
        <taxon>Actinomycetes</taxon>
        <taxon>Mycobacteriales</taxon>
        <taxon>Nocardiaceae</taxon>
        <taxon>Nocardia</taxon>
    </lineage>
</organism>
<name>A0A6G9YI31_9NOCA</name>
<dbReference type="GO" id="GO:0032259">
    <property type="term" value="P:methylation"/>
    <property type="evidence" value="ECO:0007669"/>
    <property type="project" value="UniProtKB-KW"/>
</dbReference>
<evidence type="ECO:0000259" key="4">
    <source>
        <dbReference type="Pfam" id="PF13649"/>
    </source>
</evidence>
<sequence length="259" mass="28091">MDESSLVRTPFDAIVDAVPYAIVDHPRIASIHDAFEGQRDDLLAYAAVVDELNARVVLDVGCGTGTLAELLARERRTVVAIDPSEAFLAVAKAKGAPSGVTWLHGDAANAPEVGADLAVLTANVVEVFLTDEDWAAALTGIRRALRPGGFLVSGIRHLDRRVWVDRAADIVPAALDVPGIGRVQDRLEVTAVNLPLVSFRDTYTFAADGAAVAWEYTLRFRERPEIESDLTDHGFRLQDFRDVPGHPGCEVIFIAERVD</sequence>
<accession>A0A6G9YI31</accession>
<dbReference type="InterPro" id="IPR041698">
    <property type="entry name" value="Methyltransf_25"/>
</dbReference>
<keyword evidence="6" id="KW-1185">Reference proteome</keyword>
<feature type="domain" description="Methyltransferase" evidence="4">
    <location>
        <begin position="57"/>
        <end position="149"/>
    </location>
</feature>
<dbReference type="PANTHER" id="PTHR43464:SF19">
    <property type="entry name" value="UBIQUINONE BIOSYNTHESIS O-METHYLTRANSFERASE, MITOCHONDRIAL"/>
    <property type="match status" value="1"/>
</dbReference>
<evidence type="ECO:0000313" key="5">
    <source>
        <dbReference type="EMBL" id="QIS12696.1"/>
    </source>
</evidence>
<reference evidence="5 6" key="1">
    <citation type="journal article" date="2019" name="ACS Chem. Biol.">
        <title>Identification and Mobilization of a Cryptic Antibiotic Biosynthesis Gene Locus from a Human-Pathogenic Nocardia Isolate.</title>
        <authorList>
            <person name="Herisse M."/>
            <person name="Ishida K."/>
            <person name="Porter J.L."/>
            <person name="Howden B."/>
            <person name="Hertweck C."/>
            <person name="Stinear T.P."/>
            <person name="Pidot S.J."/>
        </authorList>
    </citation>
    <scope>NUCLEOTIDE SEQUENCE [LARGE SCALE GENOMIC DNA]</scope>
    <source>
        <strain evidence="5 6">AUSMDU00012717</strain>
    </source>
</reference>
<dbReference type="KEGG" id="nah:F5544_24195"/>
<dbReference type="SUPFAM" id="SSF53335">
    <property type="entry name" value="S-adenosyl-L-methionine-dependent methyltransferases"/>
    <property type="match status" value="1"/>
</dbReference>
<dbReference type="InterPro" id="IPR029063">
    <property type="entry name" value="SAM-dependent_MTases_sf"/>
</dbReference>
<evidence type="ECO:0000256" key="2">
    <source>
        <dbReference type="ARBA" id="ARBA00022679"/>
    </source>
</evidence>
<evidence type="ECO:0000256" key="3">
    <source>
        <dbReference type="ARBA" id="ARBA00022691"/>
    </source>
</evidence>
<dbReference type="CDD" id="cd02440">
    <property type="entry name" value="AdoMet_MTases"/>
    <property type="match status" value="1"/>
</dbReference>
<keyword evidence="2 5" id="KW-0808">Transferase</keyword>
<dbReference type="Gene3D" id="3.40.50.150">
    <property type="entry name" value="Vaccinia Virus protein VP39"/>
    <property type="match status" value="1"/>
</dbReference>
<keyword evidence="1 5" id="KW-0489">Methyltransferase</keyword>
<dbReference type="Pfam" id="PF13649">
    <property type="entry name" value="Methyltransf_25"/>
    <property type="match status" value="1"/>
</dbReference>
<dbReference type="AlphaFoldDB" id="A0A6G9YI31"/>
<dbReference type="EMBL" id="CP046172">
    <property type="protein sequence ID" value="QIS12696.1"/>
    <property type="molecule type" value="Genomic_DNA"/>
</dbReference>
<keyword evidence="3" id="KW-0949">S-adenosyl-L-methionine</keyword>
<gene>
    <name evidence="5" type="ORF">F5544_24195</name>
</gene>
<protein>
    <submittedName>
        <fullName evidence="5">Methyltransferase domain-containing protein</fullName>
    </submittedName>
</protein>
<dbReference type="PANTHER" id="PTHR43464">
    <property type="entry name" value="METHYLTRANSFERASE"/>
    <property type="match status" value="1"/>
</dbReference>